<evidence type="ECO:0000256" key="1">
    <source>
        <dbReference type="SAM" id="MobiDB-lite"/>
    </source>
</evidence>
<feature type="compositionally biased region" description="Basic and acidic residues" evidence="1">
    <location>
        <begin position="20"/>
        <end position="31"/>
    </location>
</feature>
<dbReference type="RefSeq" id="XP_047755499.1">
    <property type="nucleotide sequence ID" value="XM_047899251.1"/>
</dbReference>
<dbReference type="GeneID" id="71979981"/>
<accession>A0A9Q8L5D1</accession>
<reference evidence="2" key="1">
    <citation type="submission" date="2021-12" db="EMBL/GenBank/DDBJ databases">
        <authorList>
            <person name="Zaccaron A."/>
            <person name="Stergiopoulos I."/>
        </authorList>
    </citation>
    <scope>NUCLEOTIDE SEQUENCE</scope>
    <source>
        <strain evidence="2">Race5_Kim</strain>
    </source>
</reference>
<sequence length="180" mass="20076">MLKPSAAPTLSTAPKAPAPSRDDHGAGHYKPDPSIQNARINENDSAFLYDSKTGASAKVSGLGRLSKAGSKLGNLARKLGRHSSRKRTRSGVLFSQQNPGVIVRREDTRECRSRKVKESHPSIFHTPKISHIRAGSIGNKRFSTKPRYFLIVWRTKKEVTEIPLYTFNDEGLTDDDFERF</sequence>
<keyword evidence="3" id="KW-1185">Reference proteome</keyword>
<feature type="region of interest" description="Disordered" evidence="1">
    <location>
        <begin position="1"/>
        <end position="41"/>
    </location>
</feature>
<evidence type="ECO:0000313" key="2">
    <source>
        <dbReference type="EMBL" id="UJO11133.1"/>
    </source>
</evidence>
<dbReference type="EMBL" id="CP090163">
    <property type="protein sequence ID" value="UJO11133.1"/>
    <property type="molecule type" value="Genomic_DNA"/>
</dbReference>
<organism evidence="2 3">
    <name type="scientific">Passalora fulva</name>
    <name type="common">Tomato leaf mold</name>
    <name type="synonym">Cladosporium fulvum</name>
    <dbReference type="NCBI Taxonomy" id="5499"/>
    <lineage>
        <taxon>Eukaryota</taxon>
        <taxon>Fungi</taxon>
        <taxon>Dikarya</taxon>
        <taxon>Ascomycota</taxon>
        <taxon>Pezizomycotina</taxon>
        <taxon>Dothideomycetes</taxon>
        <taxon>Dothideomycetidae</taxon>
        <taxon>Mycosphaerellales</taxon>
        <taxon>Mycosphaerellaceae</taxon>
        <taxon>Fulvia</taxon>
    </lineage>
</organism>
<reference evidence="2" key="2">
    <citation type="journal article" date="2022" name="Microb. Genom.">
        <title>A chromosome-scale genome assembly of the tomato pathogen Cladosporium fulvum reveals a compartmentalized genome architecture and the presence of a dispensable chromosome.</title>
        <authorList>
            <person name="Zaccaron A.Z."/>
            <person name="Chen L.H."/>
            <person name="Samaras A."/>
            <person name="Stergiopoulos I."/>
        </authorList>
    </citation>
    <scope>NUCLEOTIDE SEQUENCE</scope>
    <source>
        <strain evidence="2">Race5_Kim</strain>
    </source>
</reference>
<gene>
    <name evidence="2" type="ORF">CLAFUR5_00103</name>
</gene>
<protein>
    <submittedName>
        <fullName evidence="2">Uncharacterized protein</fullName>
    </submittedName>
</protein>
<evidence type="ECO:0000313" key="3">
    <source>
        <dbReference type="Proteomes" id="UP000756132"/>
    </source>
</evidence>
<dbReference type="AlphaFoldDB" id="A0A9Q8L5D1"/>
<proteinExistence type="predicted"/>
<dbReference type="Proteomes" id="UP000756132">
    <property type="component" value="Chromosome 1"/>
</dbReference>
<name>A0A9Q8L5D1_PASFU</name>
<dbReference type="KEGG" id="ffu:CLAFUR5_00103"/>